<dbReference type="Proteomes" id="UP000284407">
    <property type="component" value="Unassembled WGS sequence"/>
</dbReference>
<protein>
    <submittedName>
        <fullName evidence="1">Uncharacterized protein</fullName>
    </submittedName>
</protein>
<dbReference type="AlphaFoldDB" id="A0A420DTR3"/>
<accession>A0A420DTR3</accession>
<keyword evidence="2" id="KW-1185">Reference proteome</keyword>
<proteinExistence type="predicted"/>
<dbReference type="STRING" id="1443111.Z949_404"/>
<name>A0A420DTR3_9RHOB</name>
<organism evidence="1 2">
    <name type="scientific">Sulfitobacter guttiformis</name>
    <dbReference type="NCBI Taxonomy" id="74349"/>
    <lineage>
        <taxon>Bacteria</taxon>
        <taxon>Pseudomonadati</taxon>
        <taxon>Pseudomonadota</taxon>
        <taxon>Alphaproteobacteria</taxon>
        <taxon>Rhodobacterales</taxon>
        <taxon>Roseobacteraceae</taxon>
        <taxon>Sulfitobacter</taxon>
    </lineage>
</organism>
<gene>
    <name evidence="1" type="ORF">C8N30_2331</name>
</gene>
<dbReference type="RefSeq" id="WP_025061101.1">
    <property type="nucleotide sequence ID" value="NZ_RAQK01000001.1"/>
</dbReference>
<evidence type="ECO:0000313" key="1">
    <source>
        <dbReference type="EMBL" id="RKE97711.1"/>
    </source>
</evidence>
<reference evidence="1 2" key="1">
    <citation type="submission" date="2018-09" db="EMBL/GenBank/DDBJ databases">
        <title>Genomic Encyclopedia of Archaeal and Bacterial Type Strains, Phase II (KMG-II): from individual species to whole genera.</title>
        <authorList>
            <person name="Goeker M."/>
        </authorList>
    </citation>
    <scope>NUCLEOTIDE SEQUENCE [LARGE SCALE GENOMIC DNA]</scope>
    <source>
        <strain evidence="1 2">DSM 11458</strain>
    </source>
</reference>
<comment type="caution">
    <text evidence="1">The sequence shown here is derived from an EMBL/GenBank/DDBJ whole genome shotgun (WGS) entry which is preliminary data.</text>
</comment>
<dbReference type="EMBL" id="RAQK01000001">
    <property type="protein sequence ID" value="RKE97711.1"/>
    <property type="molecule type" value="Genomic_DNA"/>
</dbReference>
<evidence type="ECO:0000313" key="2">
    <source>
        <dbReference type="Proteomes" id="UP000284407"/>
    </source>
</evidence>
<sequence length="71" mass="8134">MKQVFPTLIAAMRPEDIIATYGETARVFLQSHKQVTACIRSNSYVRQKEITKWDVDLAMEIAEASDIFEID</sequence>